<proteinExistence type="predicted"/>
<feature type="transmembrane region" description="Helical" evidence="1">
    <location>
        <begin position="57"/>
        <end position="78"/>
    </location>
</feature>
<accession>A0A085ZHJ3</accession>
<reference evidence="2 3" key="1">
    <citation type="submission" date="2014-07" db="EMBL/GenBank/DDBJ databases">
        <title>Genome of Chryseobacterium luteum DSM 18605.</title>
        <authorList>
            <person name="Stropko S.J."/>
            <person name="Pipes S.E."/>
            <person name="Newman J.D."/>
        </authorList>
    </citation>
    <scope>NUCLEOTIDE SEQUENCE [LARGE SCALE GENOMIC DNA]</scope>
    <source>
        <strain evidence="2 3">DSM 18605</strain>
    </source>
</reference>
<dbReference type="EMBL" id="JPRO01000007">
    <property type="protein sequence ID" value="KFF03907.1"/>
    <property type="molecule type" value="Genomic_DNA"/>
</dbReference>
<protein>
    <submittedName>
        <fullName evidence="2">Uncharacterized protein</fullName>
    </submittedName>
</protein>
<evidence type="ECO:0000256" key="1">
    <source>
        <dbReference type="SAM" id="Phobius"/>
    </source>
</evidence>
<organism evidence="2 3">
    <name type="scientific">Chryseobacterium luteum</name>
    <dbReference type="NCBI Taxonomy" id="421531"/>
    <lineage>
        <taxon>Bacteria</taxon>
        <taxon>Pseudomonadati</taxon>
        <taxon>Bacteroidota</taxon>
        <taxon>Flavobacteriia</taxon>
        <taxon>Flavobacteriales</taxon>
        <taxon>Weeksellaceae</taxon>
        <taxon>Chryseobacterium group</taxon>
        <taxon>Chryseobacterium</taxon>
    </lineage>
</organism>
<dbReference type="RefSeq" id="WP_034704574.1">
    <property type="nucleotide sequence ID" value="NZ_JPRO01000007.1"/>
</dbReference>
<gene>
    <name evidence="2" type="ORF">IX38_10945</name>
</gene>
<dbReference type="OrthoDB" id="769178at2"/>
<dbReference type="Proteomes" id="UP000028703">
    <property type="component" value="Unassembled WGS sequence"/>
</dbReference>
<feature type="transmembrane region" description="Helical" evidence="1">
    <location>
        <begin position="21"/>
        <end position="45"/>
    </location>
</feature>
<keyword evidence="1" id="KW-0812">Transmembrane</keyword>
<dbReference type="AlphaFoldDB" id="A0A085ZHJ3"/>
<dbReference type="eggNOG" id="ENOG50335SW">
    <property type="taxonomic scope" value="Bacteria"/>
</dbReference>
<comment type="caution">
    <text evidence="2">The sequence shown here is derived from an EMBL/GenBank/DDBJ whole genome shotgun (WGS) entry which is preliminary data.</text>
</comment>
<keyword evidence="1" id="KW-1133">Transmembrane helix</keyword>
<evidence type="ECO:0000313" key="3">
    <source>
        <dbReference type="Proteomes" id="UP000028703"/>
    </source>
</evidence>
<dbReference type="STRING" id="421531.IX38_10945"/>
<keyword evidence="3" id="KW-1185">Reference proteome</keyword>
<evidence type="ECO:0000313" key="2">
    <source>
        <dbReference type="EMBL" id="KFF03907.1"/>
    </source>
</evidence>
<keyword evidence="1" id="KW-0472">Membrane</keyword>
<sequence length="199" mass="22200">MGSDENQFPAIHSKISKGWTLVIKVFVSIFAVLTPLMVILMAGFTLASEKISIEIKILIVLLALLMTGGFIWFLIVQIREKSAVKIIRSAVDKDGIHYYGNQGLVKSILYSKLMPNPENGKYDVFINPGQVDTDIDSCFYLFDEESGKAVMKALFLEGDVVITNGNSLKKHFIKGIILFRPDLKVSPGVQDLYNLKKDL</sequence>
<name>A0A085ZHJ3_9FLAO</name>